<evidence type="ECO:0000313" key="7">
    <source>
        <dbReference type="WBParaSite" id="PSU_v2.g21565.t1"/>
    </source>
</evidence>
<dbReference type="GO" id="GO:0008239">
    <property type="term" value="F:dipeptidyl-peptidase activity"/>
    <property type="evidence" value="ECO:0007669"/>
    <property type="project" value="TreeGrafter"/>
</dbReference>
<reference evidence="7" key="1">
    <citation type="submission" date="2022-11" db="UniProtKB">
        <authorList>
            <consortium name="WormBaseParasite"/>
        </authorList>
    </citation>
    <scope>IDENTIFICATION</scope>
</reference>
<dbReference type="GO" id="GO:0070008">
    <property type="term" value="F:serine-type exopeptidase activity"/>
    <property type="evidence" value="ECO:0007669"/>
    <property type="project" value="InterPro"/>
</dbReference>
<dbReference type="SUPFAM" id="SSF53474">
    <property type="entry name" value="alpha/beta-Hydrolases"/>
    <property type="match status" value="1"/>
</dbReference>
<accession>A0A914YQ25</accession>
<name>A0A914YQ25_9BILA</name>
<dbReference type="InterPro" id="IPR042269">
    <property type="entry name" value="Ser_carbopepase_S28_SKS"/>
</dbReference>
<evidence type="ECO:0000256" key="5">
    <source>
        <dbReference type="ARBA" id="ARBA00023180"/>
    </source>
</evidence>
<keyword evidence="2" id="KW-0645">Protease</keyword>
<dbReference type="Gene3D" id="3.40.50.1820">
    <property type="entry name" value="alpha/beta hydrolase"/>
    <property type="match status" value="1"/>
</dbReference>
<keyword evidence="3" id="KW-0732">Signal</keyword>
<dbReference type="InterPro" id="IPR008758">
    <property type="entry name" value="Peptidase_S28"/>
</dbReference>
<dbReference type="Pfam" id="PF05577">
    <property type="entry name" value="Peptidase_S28"/>
    <property type="match status" value="1"/>
</dbReference>
<keyword evidence="4" id="KW-0378">Hydrolase</keyword>
<dbReference type="PANTHER" id="PTHR11010">
    <property type="entry name" value="PROTEASE S28 PRO-X CARBOXYPEPTIDASE-RELATED"/>
    <property type="match status" value="1"/>
</dbReference>
<evidence type="ECO:0000313" key="6">
    <source>
        <dbReference type="Proteomes" id="UP000887577"/>
    </source>
</evidence>
<dbReference type="InterPro" id="IPR029058">
    <property type="entry name" value="AB_hydrolase_fold"/>
</dbReference>
<evidence type="ECO:0000256" key="3">
    <source>
        <dbReference type="ARBA" id="ARBA00022729"/>
    </source>
</evidence>
<sequence>MRYWKNDEFNLESDGPQFLFLGGETEASSFDVLYQIYPHVQYAKAINATLWTLEHRFYGKSQPFGSLATPYLRYLNSQQAVADIAYFITSQNTALNLTNPQWIIYGGSYAGSLALWFNKLYPDLSKGVVASSAPINFRLDFYDYLKYTEFLIESHSSECVKNINIAIKDFQWRLTRNNDGKNLVSYSFPLKPSLETMNITYEGIGFLYSSILSYFQTAIQYTNVNAKAYKYDVGIIPFCQNMAFPYPMRYLNLAMAIGNMSSYLLGSSPGLSVKYADFVSYLRDPNSNDSEQRSTRAWTWQSCNEFGNFLSTNGGKSFFGNHISYNFYIGICIDVFGISIVRTQTGIRKSIAAYGLSTTYTGKNVIASRNYYDPWSLLALTKSNDPSVITYEIDGTGHCADMAPLSPNDNESLKHYRKLVMETIKKWVL</sequence>
<evidence type="ECO:0000256" key="1">
    <source>
        <dbReference type="ARBA" id="ARBA00011079"/>
    </source>
</evidence>
<protein>
    <submittedName>
        <fullName evidence="7">Serine carboxypeptidase</fullName>
    </submittedName>
</protein>
<keyword evidence="6" id="KW-1185">Reference proteome</keyword>
<keyword evidence="5" id="KW-0325">Glycoprotein</keyword>
<organism evidence="6 7">
    <name type="scientific">Panagrolaimus superbus</name>
    <dbReference type="NCBI Taxonomy" id="310955"/>
    <lineage>
        <taxon>Eukaryota</taxon>
        <taxon>Metazoa</taxon>
        <taxon>Ecdysozoa</taxon>
        <taxon>Nematoda</taxon>
        <taxon>Chromadorea</taxon>
        <taxon>Rhabditida</taxon>
        <taxon>Tylenchina</taxon>
        <taxon>Panagrolaimomorpha</taxon>
        <taxon>Panagrolaimoidea</taxon>
        <taxon>Panagrolaimidae</taxon>
        <taxon>Panagrolaimus</taxon>
    </lineage>
</organism>
<dbReference type="Proteomes" id="UP000887577">
    <property type="component" value="Unplaced"/>
</dbReference>
<evidence type="ECO:0000256" key="2">
    <source>
        <dbReference type="ARBA" id="ARBA00022670"/>
    </source>
</evidence>
<comment type="similarity">
    <text evidence="1">Belongs to the peptidase S28 family.</text>
</comment>
<dbReference type="PANTHER" id="PTHR11010:SF117">
    <property type="entry name" value="SERINE PROTEASE 16"/>
    <property type="match status" value="1"/>
</dbReference>
<dbReference type="WBParaSite" id="PSU_v2.g21565.t1">
    <property type="protein sequence ID" value="PSU_v2.g21565.t1"/>
    <property type="gene ID" value="PSU_v2.g21565"/>
</dbReference>
<dbReference type="Gene3D" id="1.20.120.980">
    <property type="entry name" value="Serine carboxypeptidase S28, SKS domain"/>
    <property type="match status" value="1"/>
</dbReference>
<proteinExistence type="inferred from homology"/>
<dbReference type="GO" id="GO:0006508">
    <property type="term" value="P:proteolysis"/>
    <property type="evidence" value="ECO:0007669"/>
    <property type="project" value="UniProtKB-KW"/>
</dbReference>
<evidence type="ECO:0000256" key="4">
    <source>
        <dbReference type="ARBA" id="ARBA00022801"/>
    </source>
</evidence>
<dbReference type="AlphaFoldDB" id="A0A914YQ25"/>